<feature type="transmembrane region" description="Helical" evidence="1">
    <location>
        <begin position="26"/>
        <end position="49"/>
    </location>
</feature>
<evidence type="ECO:0000313" key="2">
    <source>
        <dbReference type="EMBL" id="KAJ3199979.1"/>
    </source>
</evidence>
<keyword evidence="1" id="KW-0812">Transmembrane</keyword>
<keyword evidence="1" id="KW-1133">Transmembrane helix</keyword>
<proteinExistence type="predicted"/>
<protein>
    <submittedName>
        <fullName evidence="2">Uncharacterized protein</fullName>
    </submittedName>
</protein>
<sequence length="66" mass="7377">GQLIQSTQYVVEEKLLKAYKINVIKVVGLEGMFGITTLGLILPILYLLLGMENSTNSEDNVFDFIK</sequence>
<organism evidence="2 3">
    <name type="scientific">Clydaea vesicula</name>
    <dbReference type="NCBI Taxonomy" id="447962"/>
    <lineage>
        <taxon>Eukaryota</taxon>
        <taxon>Fungi</taxon>
        <taxon>Fungi incertae sedis</taxon>
        <taxon>Chytridiomycota</taxon>
        <taxon>Chytridiomycota incertae sedis</taxon>
        <taxon>Chytridiomycetes</taxon>
        <taxon>Lobulomycetales</taxon>
        <taxon>Lobulomycetaceae</taxon>
        <taxon>Clydaea</taxon>
    </lineage>
</organism>
<feature type="non-terminal residue" evidence="2">
    <location>
        <position position="1"/>
    </location>
</feature>
<keyword evidence="3" id="KW-1185">Reference proteome</keyword>
<accession>A0AAD5XUG4</accession>
<comment type="caution">
    <text evidence="2">The sequence shown here is derived from an EMBL/GenBank/DDBJ whole genome shotgun (WGS) entry which is preliminary data.</text>
</comment>
<keyword evidence="1" id="KW-0472">Membrane</keyword>
<dbReference type="EMBL" id="JADGJW010001998">
    <property type="protein sequence ID" value="KAJ3199979.1"/>
    <property type="molecule type" value="Genomic_DNA"/>
</dbReference>
<name>A0AAD5XUG4_9FUNG</name>
<feature type="non-terminal residue" evidence="2">
    <location>
        <position position="66"/>
    </location>
</feature>
<dbReference type="Proteomes" id="UP001211065">
    <property type="component" value="Unassembled WGS sequence"/>
</dbReference>
<reference evidence="2" key="1">
    <citation type="submission" date="2020-05" db="EMBL/GenBank/DDBJ databases">
        <title>Phylogenomic resolution of chytrid fungi.</title>
        <authorList>
            <person name="Stajich J.E."/>
            <person name="Amses K."/>
            <person name="Simmons R."/>
            <person name="Seto K."/>
            <person name="Myers J."/>
            <person name="Bonds A."/>
            <person name="Quandt C.A."/>
            <person name="Barry K."/>
            <person name="Liu P."/>
            <person name="Grigoriev I."/>
            <person name="Longcore J.E."/>
            <person name="James T.Y."/>
        </authorList>
    </citation>
    <scope>NUCLEOTIDE SEQUENCE</scope>
    <source>
        <strain evidence="2">JEL0476</strain>
    </source>
</reference>
<dbReference type="AlphaFoldDB" id="A0AAD5XUG4"/>
<evidence type="ECO:0000313" key="3">
    <source>
        <dbReference type="Proteomes" id="UP001211065"/>
    </source>
</evidence>
<evidence type="ECO:0000256" key="1">
    <source>
        <dbReference type="SAM" id="Phobius"/>
    </source>
</evidence>
<gene>
    <name evidence="2" type="ORF">HK099_002864</name>
</gene>